<feature type="transmembrane region" description="Helical" evidence="1">
    <location>
        <begin position="141"/>
        <end position="159"/>
    </location>
</feature>
<keyword evidence="1" id="KW-1133">Transmembrane helix</keyword>
<evidence type="ECO:0000256" key="1">
    <source>
        <dbReference type="SAM" id="Phobius"/>
    </source>
</evidence>
<keyword evidence="1" id="KW-0472">Membrane</keyword>
<reference evidence="2 3" key="1">
    <citation type="submission" date="2022-02" db="EMBL/GenBank/DDBJ databases">
        <title>The car tank lid bacteriome: a reservoir of bacteria with potential in bioremediation of fuel.</title>
        <authorList>
            <person name="Vidal-Verdu A."/>
            <person name="Gomez-Martinez D."/>
            <person name="Latorre-Perez A."/>
            <person name="Pereto J."/>
            <person name="Porcar M."/>
        </authorList>
    </citation>
    <scope>NUCLEOTIDE SEQUENCE [LARGE SCALE GENOMIC DNA]</scope>
    <source>
        <strain evidence="2 3">4D.3</strain>
    </source>
</reference>
<feature type="transmembrane region" description="Helical" evidence="1">
    <location>
        <begin position="21"/>
        <end position="40"/>
    </location>
</feature>
<dbReference type="Proteomes" id="UP001651050">
    <property type="component" value="Unassembled WGS sequence"/>
</dbReference>
<keyword evidence="3" id="KW-1185">Reference proteome</keyword>
<dbReference type="EMBL" id="JALQCY010000008">
    <property type="protein sequence ID" value="MCK9795911.1"/>
    <property type="molecule type" value="Genomic_DNA"/>
</dbReference>
<sequence>MTQDQVRGTSRADGAARSAFGRVWPAALGVLVAAGTMIGLADARDVAPVLAASGFVYVAAAALGRPGAAWAAFGVTFVLIGVAKVADLDPTPWMIALAVVLAVVGLAAGRGRPPWSLPLQAAAMLVLAAAALLAVRADATVGGLIVAVALLGHAAWDLYHHRTRRVVSLSLAEFCCVLDVLLAVAVATFALVS</sequence>
<dbReference type="RefSeq" id="WP_416345768.1">
    <property type="nucleotide sequence ID" value="NZ_JALQCY010000008.1"/>
</dbReference>
<organism evidence="2 3">
    <name type="scientific">Isoptericola peretonis</name>
    <dbReference type="NCBI Taxonomy" id="2918523"/>
    <lineage>
        <taxon>Bacteria</taxon>
        <taxon>Bacillati</taxon>
        <taxon>Actinomycetota</taxon>
        <taxon>Actinomycetes</taxon>
        <taxon>Micrococcales</taxon>
        <taxon>Promicromonosporaceae</taxon>
        <taxon>Isoptericola</taxon>
    </lineage>
</organism>
<evidence type="ECO:0000313" key="3">
    <source>
        <dbReference type="Proteomes" id="UP001651050"/>
    </source>
</evidence>
<feature type="transmembrane region" description="Helical" evidence="1">
    <location>
        <begin position="92"/>
        <end position="108"/>
    </location>
</feature>
<protein>
    <recommendedName>
        <fullName evidence="4">YhhN family protein</fullName>
    </recommendedName>
</protein>
<gene>
    <name evidence="2" type="ORF">M1843_19370</name>
</gene>
<accession>A0ABT0J8T5</accession>
<keyword evidence="1" id="KW-0812">Transmembrane</keyword>
<comment type="caution">
    <text evidence="2">The sequence shown here is derived from an EMBL/GenBank/DDBJ whole genome shotgun (WGS) entry which is preliminary data.</text>
</comment>
<feature type="transmembrane region" description="Helical" evidence="1">
    <location>
        <begin position="68"/>
        <end position="86"/>
    </location>
</feature>
<name>A0ABT0J8T5_9MICO</name>
<evidence type="ECO:0000313" key="2">
    <source>
        <dbReference type="EMBL" id="MCK9795911.1"/>
    </source>
</evidence>
<feature type="transmembrane region" description="Helical" evidence="1">
    <location>
        <begin position="171"/>
        <end position="192"/>
    </location>
</feature>
<evidence type="ECO:0008006" key="4">
    <source>
        <dbReference type="Google" id="ProtNLM"/>
    </source>
</evidence>
<proteinExistence type="predicted"/>